<dbReference type="InterPro" id="IPR016035">
    <property type="entry name" value="Acyl_Trfase/lysoPLipase"/>
</dbReference>
<evidence type="ECO:0000256" key="3">
    <source>
        <dbReference type="SAM" id="MobiDB-lite"/>
    </source>
</evidence>
<evidence type="ECO:0000256" key="2">
    <source>
        <dbReference type="PROSITE-ProRule" id="PRU01161"/>
    </source>
</evidence>
<gene>
    <name evidence="5" type="ORF">CLIM01_09433</name>
</gene>
<feature type="short sequence motif" description="GXGXXG" evidence="2">
    <location>
        <begin position="522"/>
        <end position="527"/>
    </location>
</feature>
<feature type="domain" description="PNPLA" evidence="4">
    <location>
        <begin position="518"/>
        <end position="709"/>
    </location>
</feature>
<sequence length="974" mass="109823">MFWIGSPSEPKDAEEKMNINRMDLCKHTGWLRLSTKERGHVLEVSDRAQRLLDSLPSPERQFPSTIILIGNGTKRLAMQHLGVEITRPNTIRGHGEVHLSISPATQTGERPLLIADSDVPPHNRLGRPRKSPLCHEITARPIPQPSDDAAASKVEHAADRIYSRLLVPFADVVCVFANDLGGLYSVARRVTAWLDLGRSSNVTVCPWLVIVVDDGEETVVRQAFTDMLREKTSIGVSEVFQGVRIVSLNQMSPKTMRRSLPPVRWDILCNELSYMAETKRIERRLASSLWSATHLAAFLRHAADKQTDGTAWPLSFLAVSRTDNPVAPDLEAHLADFLRSFHSLERLREFAIPVIASSFLLDQYPPGMHFFDPRAVFRQFYRDACHNVCGRAVLAHEGSTELLLPSQFANMIETDMVRRFGRLTSGESAASLHRQLLSRFQDDWAEFQSEHTCYHCLRRRPRFFSVCGHGWCMNCVAVFGVRSPDDPWLVRIDRCLLCRRELEMVVRVKPDTATARVLCFDGGGTRGRYPLMLLKQLQDSIDLPSHPVQQHFDVVYGTSSGAISAGALCLNGWTVEECIACFESLARHAFTPRRIPAIPFVRPLLQMLMHLPLAPALVRLIALLVFDSRYPSRPIEEALRRVFGPEKNIVDYSPATAMGTHVDYHVLALERGLRKIPLWEIYFTPWRIDGLGALQDGGLVANNPSYIALQETASLYPVTPDPSIFVSVGTGSTQADEPPSSDSRGPWRDCFPLRLVRALWNLGSTKRTWQQVITNKQVGHTGEFFRFDVEFEGAEPPLDDLSDFSDADDVFEGLPELERLAICLRAELFVFELNPVQPFRFVNGEFECLGHIRCRLGADSDEFVAFMTQLHAALAFFRVGDRTLAGCFQDQSLLDASGNFCKEVRFRVASRDEPIPITLWERPAEGCNISGSPFNLRRLVREQRLDAPFGTADHRKRRRGDGEDVDARCKRQKR</sequence>
<dbReference type="InterPro" id="IPR002641">
    <property type="entry name" value="PNPLA_dom"/>
</dbReference>
<organism evidence="5 6">
    <name type="scientific">Colletotrichum limetticola</name>
    <dbReference type="NCBI Taxonomy" id="1209924"/>
    <lineage>
        <taxon>Eukaryota</taxon>
        <taxon>Fungi</taxon>
        <taxon>Dikarya</taxon>
        <taxon>Ascomycota</taxon>
        <taxon>Pezizomycotina</taxon>
        <taxon>Sordariomycetes</taxon>
        <taxon>Hypocreomycetidae</taxon>
        <taxon>Glomerellales</taxon>
        <taxon>Glomerellaceae</taxon>
        <taxon>Colletotrichum</taxon>
        <taxon>Colletotrichum acutatum species complex</taxon>
    </lineage>
</organism>
<feature type="region of interest" description="Disordered" evidence="3">
    <location>
        <begin position="950"/>
        <end position="974"/>
    </location>
</feature>
<feature type="short sequence motif" description="GXSXG" evidence="2">
    <location>
        <begin position="557"/>
        <end position="561"/>
    </location>
</feature>
<dbReference type="Gene3D" id="3.30.40.10">
    <property type="entry name" value="Zinc/RING finger domain, C3HC4 (zinc finger)"/>
    <property type="match status" value="1"/>
</dbReference>
<evidence type="ECO:0000259" key="4">
    <source>
        <dbReference type="PROSITE" id="PS51635"/>
    </source>
</evidence>
<dbReference type="CDD" id="cd07199">
    <property type="entry name" value="Pat17_PNPLA8_PNPLA9_like"/>
    <property type="match status" value="1"/>
</dbReference>
<evidence type="ECO:0000313" key="6">
    <source>
        <dbReference type="Proteomes" id="UP001169217"/>
    </source>
</evidence>
<dbReference type="InterPro" id="IPR013083">
    <property type="entry name" value="Znf_RING/FYVE/PHD"/>
</dbReference>
<keyword evidence="2" id="KW-0442">Lipid degradation</keyword>
<dbReference type="Proteomes" id="UP001169217">
    <property type="component" value="Unassembled WGS sequence"/>
</dbReference>
<protein>
    <recommendedName>
        <fullName evidence="4">PNPLA domain-containing protein</fullName>
    </recommendedName>
</protein>
<proteinExistence type="predicted"/>
<reference evidence="5" key="1">
    <citation type="submission" date="2023-04" db="EMBL/GenBank/DDBJ databases">
        <title>Colletotrichum limetticola genome sequence.</title>
        <authorList>
            <person name="Baroncelli R."/>
        </authorList>
    </citation>
    <scope>NUCLEOTIDE SEQUENCE</scope>
    <source>
        <strain evidence="5">KLA-Anderson</strain>
    </source>
</reference>
<evidence type="ECO:0000313" key="5">
    <source>
        <dbReference type="EMBL" id="KAK0373220.1"/>
    </source>
</evidence>
<dbReference type="PANTHER" id="PTHR24185:SF8">
    <property type="entry name" value="PNPLA DOMAIN-CONTAINING PROTEIN"/>
    <property type="match status" value="1"/>
</dbReference>
<dbReference type="Gene3D" id="3.40.1090.10">
    <property type="entry name" value="Cytosolic phospholipase A2 catalytic domain"/>
    <property type="match status" value="1"/>
</dbReference>
<name>A0ABQ9PNV1_9PEZI</name>
<evidence type="ECO:0000256" key="1">
    <source>
        <dbReference type="ARBA" id="ARBA00023098"/>
    </source>
</evidence>
<feature type="active site" description="Nucleophile" evidence="2">
    <location>
        <position position="559"/>
    </location>
</feature>
<dbReference type="SUPFAM" id="SSF52151">
    <property type="entry name" value="FabD/lysophospholipase-like"/>
    <property type="match status" value="1"/>
</dbReference>
<keyword evidence="2" id="KW-0378">Hydrolase</keyword>
<dbReference type="EMBL" id="JARUPT010000320">
    <property type="protein sequence ID" value="KAK0373220.1"/>
    <property type="molecule type" value="Genomic_DNA"/>
</dbReference>
<feature type="short sequence motif" description="DGA/G" evidence="2">
    <location>
        <begin position="696"/>
        <end position="698"/>
    </location>
</feature>
<accession>A0ABQ9PNV1</accession>
<dbReference type="PANTHER" id="PTHR24185">
    <property type="entry name" value="CALCIUM-INDEPENDENT PHOSPHOLIPASE A2-GAMMA"/>
    <property type="match status" value="1"/>
</dbReference>
<dbReference type="PROSITE" id="PS51635">
    <property type="entry name" value="PNPLA"/>
    <property type="match status" value="1"/>
</dbReference>
<dbReference type="Pfam" id="PF01734">
    <property type="entry name" value="Patatin"/>
    <property type="match status" value="1"/>
</dbReference>
<comment type="caution">
    <text evidence="5">The sequence shown here is derived from an EMBL/GenBank/DDBJ whole genome shotgun (WGS) entry which is preliminary data.</text>
</comment>
<keyword evidence="6" id="KW-1185">Reference proteome</keyword>
<feature type="compositionally biased region" description="Basic and acidic residues" evidence="3">
    <location>
        <begin position="960"/>
        <end position="974"/>
    </location>
</feature>
<keyword evidence="1 2" id="KW-0443">Lipid metabolism</keyword>
<feature type="active site" description="Proton acceptor" evidence="2">
    <location>
        <position position="696"/>
    </location>
</feature>